<comment type="caution">
    <text evidence="7">The sequence shown here is derived from an EMBL/GenBank/DDBJ whole genome shotgun (WGS) entry which is preliminary data.</text>
</comment>
<dbReference type="GO" id="GO:0004930">
    <property type="term" value="F:G protein-coupled receptor activity"/>
    <property type="evidence" value="ECO:0007669"/>
    <property type="project" value="TreeGrafter"/>
</dbReference>
<evidence type="ECO:0000256" key="6">
    <source>
        <dbReference type="SAM" id="Phobius"/>
    </source>
</evidence>
<name>A0A9W8AYK5_9FUNG</name>
<evidence type="ECO:0000256" key="4">
    <source>
        <dbReference type="ARBA" id="ARBA00023136"/>
    </source>
</evidence>
<dbReference type="PANTHER" id="PTHR23112">
    <property type="entry name" value="G PROTEIN-COUPLED RECEPTOR 157-RELATED"/>
    <property type="match status" value="1"/>
</dbReference>
<dbReference type="Proteomes" id="UP001150925">
    <property type="component" value="Unassembled WGS sequence"/>
</dbReference>
<dbReference type="EMBL" id="JANBPY010000160">
    <property type="protein sequence ID" value="KAJ1968596.1"/>
    <property type="molecule type" value="Genomic_DNA"/>
</dbReference>
<evidence type="ECO:0000256" key="2">
    <source>
        <dbReference type="ARBA" id="ARBA00022692"/>
    </source>
</evidence>
<evidence type="ECO:0000313" key="7">
    <source>
        <dbReference type="EMBL" id="KAJ1968596.1"/>
    </source>
</evidence>
<feature type="transmembrane region" description="Helical" evidence="6">
    <location>
        <begin position="48"/>
        <end position="68"/>
    </location>
</feature>
<feature type="transmembrane region" description="Helical" evidence="6">
    <location>
        <begin position="88"/>
        <end position="108"/>
    </location>
</feature>
<keyword evidence="3 6" id="KW-1133">Transmembrane helix</keyword>
<dbReference type="PANTHER" id="PTHR23112:SF0">
    <property type="entry name" value="TRANSMEMBRANE PROTEIN 116"/>
    <property type="match status" value="1"/>
</dbReference>
<evidence type="ECO:0000256" key="3">
    <source>
        <dbReference type="ARBA" id="ARBA00022989"/>
    </source>
</evidence>
<feature type="region of interest" description="Disordered" evidence="5">
    <location>
        <begin position="434"/>
        <end position="453"/>
    </location>
</feature>
<reference evidence="7" key="1">
    <citation type="submission" date="2022-07" db="EMBL/GenBank/DDBJ databases">
        <title>Phylogenomic reconstructions and comparative analyses of Kickxellomycotina fungi.</title>
        <authorList>
            <person name="Reynolds N.K."/>
            <person name="Stajich J.E."/>
            <person name="Barry K."/>
            <person name="Grigoriev I.V."/>
            <person name="Crous P."/>
            <person name="Smith M.E."/>
        </authorList>
    </citation>
    <scope>NUCLEOTIDE SEQUENCE</scope>
    <source>
        <strain evidence="7">RSA 1196</strain>
    </source>
</reference>
<keyword evidence="8" id="KW-1185">Reference proteome</keyword>
<keyword evidence="2 6" id="KW-0812">Transmembrane</keyword>
<feature type="transmembrane region" description="Helical" evidence="6">
    <location>
        <begin position="150"/>
        <end position="168"/>
    </location>
</feature>
<comment type="subcellular location">
    <subcellularLocation>
        <location evidence="1">Membrane</location>
        <topology evidence="1">Multi-pass membrane protein</topology>
    </subcellularLocation>
</comment>
<feature type="region of interest" description="Disordered" evidence="5">
    <location>
        <begin position="525"/>
        <end position="546"/>
    </location>
</feature>
<accession>A0A9W8AYK5</accession>
<dbReference type="GO" id="GO:0005886">
    <property type="term" value="C:plasma membrane"/>
    <property type="evidence" value="ECO:0007669"/>
    <property type="project" value="TreeGrafter"/>
</dbReference>
<proteinExistence type="predicted"/>
<keyword evidence="4 6" id="KW-0472">Membrane</keyword>
<evidence type="ECO:0000256" key="5">
    <source>
        <dbReference type="SAM" id="MobiDB-lite"/>
    </source>
</evidence>
<evidence type="ECO:0000256" key="1">
    <source>
        <dbReference type="ARBA" id="ARBA00004141"/>
    </source>
</evidence>
<sequence length="581" mass="64055">MIADTSQSEASQFVTLETIVRISASLGVVGSLGTMVRLRRACRTAPRLGSLIFLAALADLVDAGAKLATRFGIRAGVNSPGCQIQAALIQWATVVSVACTVAIALQTYATRRDSQLPRVAAMVTLIYARFRPAPDVTSEKDGYRGKHQEVALIIRAVVLTLLWFPSLITRFYGLDHDSNITFGLAVYLAIISPARGLFQAALQWYLDVEYPLAAFSSWSCPDDKGRQGVNEMEEGKEFPTEAVDDWLHSLITRWRSRLRHPSQLRRNPPRAHQPTVYRSNTITRISTDECTLQGPSSTIPRLSNEPPIPSVFPTMDGAMGLKIPPDSKNGPKPKETHPESSIQLLAAFPGVDNLKHRDSVVDGISHKPRRPSDAKAHPSSKASFQLYPPASPHSLPEDRSSVTRKDSYHFPDYLGYFLKANLVASTPHLPSISFTTNGSDHRRLSRPSPNVHTVMSTSMKRQSTSFSHLLGRISPVTQGKFWDTASKEDVDHDILQRLSYHVMIPTGNSNTNEAQSRGGVRMPSISKPYGETSPTRQPSVVHQGRLSHGSNRLLADFVVDFGNGPQLDLTFPSEIESKQRR</sequence>
<organism evidence="7 8">
    <name type="scientific">Dispira parvispora</name>
    <dbReference type="NCBI Taxonomy" id="1520584"/>
    <lineage>
        <taxon>Eukaryota</taxon>
        <taxon>Fungi</taxon>
        <taxon>Fungi incertae sedis</taxon>
        <taxon>Zoopagomycota</taxon>
        <taxon>Kickxellomycotina</taxon>
        <taxon>Dimargaritomycetes</taxon>
        <taxon>Dimargaritales</taxon>
        <taxon>Dimargaritaceae</taxon>
        <taxon>Dispira</taxon>
    </lineage>
</organism>
<feature type="compositionally biased region" description="Polar residues" evidence="5">
    <location>
        <begin position="276"/>
        <end position="301"/>
    </location>
</feature>
<dbReference type="GO" id="GO:0007189">
    <property type="term" value="P:adenylate cyclase-activating G protein-coupled receptor signaling pathway"/>
    <property type="evidence" value="ECO:0007669"/>
    <property type="project" value="TreeGrafter"/>
</dbReference>
<dbReference type="AlphaFoldDB" id="A0A9W8AYK5"/>
<gene>
    <name evidence="7" type="ORF">IWQ62_001152</name>
</gene>
<evidence type="ECO:0000313" key="8">
    <source>
        <dbReference type="Proteomes" id="UP001150925"/>
    </source>
</evidence>
<feature type="region of interest" description="Disordered" evidence="5">
    <location>
        <begin position="261"/>
        <end position="339"/>
    </location>
</feature>
<feature type="region of interest" description="Disordered" evidence="5">
    <location>
        <begin position="362"/>
        <end position="403"/>
    </location>
</feature>
<protein>
    <submittedName>
        <fullName evidence="7">Uncharacterized protein</fullName>
    </submittedName>
</protein>